<keyword evidence="3" id="KW-1185">Reference proteome</keyword>
<dbReference type="Pfam" id="PF19493">
    <property type="entry name" value="Trypco1"/>
    <property type="match status" value="1"/>
</dbReference>
<evidence type="ECO:0000259" key="1">
    <source>
        <dbReference type="Pfam" id="PF19493"/>
    </source>
</evidence>
<proteinExistence type="predicted"/>
<comment type="caution">
    <text evidence="2">The sequence shown here is derived from an EMBL/GenBank/DDBJ whole genome shotgun (WGS) entry which is preliminary data.</text>
</comment>
<dbReference type="AlphaFoldDB" id="A0A841FP01"/>
<name>A0A841FP01_9ACTN</name>
<organism evidence="2 3">
    <name type="scientific">Phytomonospora endophytica</name>
    <dbReference type="NCBI Taxonomy" id="714109"/>
    <lineage>
        <taxon>Bacteria</taxon>
        <taxon>Bacillati</taxon>
        <taxon>Actinomycetota</taxon>
        <taxon>Actinomycetes</taxon>
        <taxon>Micromonosporales</taxon>
        <taxon>Micromonosporaceae</taxon>
        <taxon>Phytomonospora</taxon>
    </lineage>
</organism>
<accession>A0A841FP01</accession>
<dbReference type="InterPro" id="IPR045794">
    <property type="entry name" value="Trypco1"/>
</dbReference>
<gene>
    <name evidence="2" type="ORF">HNR73_005430</name>
</gene>
<evidence type="ECO:0000313" key="2">
    <source>
        <dbReference type="EMBL" id="MBB6037554.1"/>
    </source>
</evidence>
<dbReference type="Proteomes" id="UP000548476">
    <property type="component" value="Unassembled WGS sequence"/>
</dbReference>
<protein>
    <recommendedName>
        <fullName evidence="1">Trypsin-co-occurring domain-containing protein</fullName>
    </recommendedName>
</protein>
<dbReference type="NCBIfam" id="NF041216">
    <property type="entry name" value="CU044_2847_fam"/>
    <property type="match status" value="1"/>
</dbReference>
<evidence type="ECO:0000313" key="3">
    <source>
        <dbReference type="Proteomes" id="UP000548476"/>
    </source>
</evidence>
<sequence>MTARVVPMKFGEVDVLVEAVPVAGSENTSALGKAGERVVDALDVADEVITEVASRVAGTVSKLAEEAARPSRIEVEFGLKFTVSGNVFVGSASGEAAMRVLVSYDIDRPAP</sequence>
<reference evidence="2 3" key="1">
    <citation type="submission" date="2020-08" db="EMBL/GenBank/DDBJ databases">
        <title>Genomic Encyclopedia of Type Strains, Phase IV (KMG-IV): sequencing the most valuable type-strain genomes for metagenomic binning, comparative biology and taxonomic classification.</title>
        <authorList>
            <person name="Goeker M."/>
        </authorList>
    </citation>
    <scope>NUCLEOTIDE SEQUENCE [LARGE SCALE GENOMIC DNA]</scope>
    <source>
        <strain evidence="2 3">YIM 65646</strain>
    </source>
</reference>
<feature type="domain" description="Trypsin-co-occurring" evidence="1">
    <location>
        <begin position="13"/>
        <end position="104"/>
    </location>
</feature>
<dbReference type="EMBL" id="JACHGT010000012">
    <property type="protein sequence ID" value="MBB6037554.1"/>
    <property type="molecule type" value="Genomic_DNA"/>
</dbReference>
<dbReference type="RefSeq" id="WP_184790364.1">
    <property type="nucleotide sequence ID" value="NZ_BONT01000085.1"/>
</dbReference>